<dbReference type="Gene3D" id="1.10.10.10">
    <property type="entry name" value="Winged helix-like DNA-binding domain superfamily/Winged helix DNA-binding domain"/>
    <property type="match status" value="1"/>
</dbReference>
<dbReference type="EMBL" id="CP134890">
    <property type="protein sequence ID" value="WNM22136.1"/>
    <property type="molecule type" value="Genomic_DNA"/>
</dbReference>
<dbReference type="PANTHER" id="PTHR43133:SF8">
    <property type="entry name" value="RNA POLYMERASE SIGMA FACTOR HI_1459-RELATED"/>
    <property type="match status" value="1"/>
</dbReference>
<gene>
    <name evidence="9" type="ORF">RN605_01970</name>
    <name evidence="8" type="ORF">RN608_08670</name>
</gene>
<dbReference type="GO" id="GO:0003677">
    <property type="term" value="F:DNA binding"/>
    <property type="evidence" value="ECO:0007669"/>
    <property type="project" value="UniProtKB-KW"/>
</dbReference>
<accession>A0AA96F5R9</accession>
<feature type="domain" description="RNA polymerase sigma-70 region 2" evidence="6">
    <location>
        <begin position="26"/>
        <end position="96"/>
    </location>
</feature>
<keyword evidence="10" id="KW-1185">Reference proteome</keyword>
<dbReference type="Pfam" id="PF04542">
    <property type="entry name" value="Sigma70_r2"/>
    <property type="match status" value="1"/>
</dbReference>
<dbReference type="GO" id="GO:0016987">
    <property type="term" value="F:sigma factor activity"/>
    <property type="evidence" value="ECO:0007669"/>
    <property type="project" value="UniProtKB-KW"/>
</dbReference>
<dbReference type="AlphaFoldDB" id="A0AA96ETR2"/>
<evidence type="ECO:0000259" key="7">
    <source>
        <dbReference type="Pfam" id="PF08281"/>
    </source>
</evidence>
<dbReference type="Proteomes" id="UP001304515">
    <property type="component" value="Chromosome"/>
</dbReference>
<dbReference type="NCBIfam" id="TIGR02937">
    <property type="entry name" value="sigma70-ECF"/>
    <property type="match status" value="1"/>
</dbReference>
<sequence length="195" mass="22959">MAKTQISDALLINMYISGDESALEILVKRHQSKLYGFIYSKVNDRDIADDFFQETFIRVINTLKTKKFYDEKGKFLPWVMRIANNLIVDDYRKNQKIYMHRDTEEYSVFAFIKDDSVTIESIYEKEGVAIEIKNLINNLPDDQREVLVMRYFHDLSFKEISELTNVSLNTSLGRMRYAISNLKKLAKKNQINLSF</sequence>
<dbReference type="InterPro" id="IPR013325">
    <property type="entry name" value="RNA_pol_sigma_r2"/>
</dbReference>
<dbReference type="KEGG" id="fcj:RN605_01970"/>
<evidence type="ECO:0000256" key="3">
    <source>
        <dbReference type="ARBA" id="ARBA00023082"/>
    </source>
</evidence>
<dbReference type="CDD" id="cd06171">
    <property type="entry name" value="Sigma70_r4"/>
    <property type="match status" value="1"/>
</dbReference>
<dbReference type="InterPro" id="IPR013324">
    <property type="entry name" value="RNA_pol_sigma_r3/r4-like"/>
</dbReference>
<keyword evidence="2" id="KW-0805">Transcription regulation</keyword>
<keyword evidence="5" id="KW-0804">Transcription</keyword>
<evidence type="ECO:0000259" key="6">
    <source>
        <dbReference type="Pfam" id="PF04542"/>
    </source>
</evidence>
<keyword evidence="3" id="KW-0731">Sigma factor</keyword>
<dbReference type="RefSeq" id="WP_313321734.1">
    <property type="nucleotide sequence ID" value="NZ_CP134878.1"/>
</dbReference>
<dbReference type="InterPro" id="IPR013249">
    <property type="entry name" value="RNA_pol_sigma70_r4_t2"/>
</dbReference>
<accession>A0AA96ETR2</accession>
<evidence type="ECO:0000256" key="5">
    <source>
        <dbReference type="ARBA" id="ARBA00023163"/>
    </source>
</evidence>
<organism evidence="8">
    <name type="scientific">Flavobacterium capsici</name>
    <dbReference type="NCBI Taxonomy" id="3075618"/>
    <lineage>
        <taxon>Bacteria</taxon>
        <taxon>Pseudomonadati</taxon>
        <taxon>Bacteroidota</taxon>
        <taxon>Flavobacteriia</taxon>
        <taxon>Flavobacteriales</taxon>
        <taxon>Flavobacteriaceae</taxon>
        <taxon>Flavobacterium</taxon>
    </lineage>
</organism>
<comment type="similarity">
    <text evidence="1">Belongs to the sigma-70 factor family. ECF subfamily.</text>
</comment>
<reference evidence="8 10" key="1">
    <citation type="submission" date="2023-09" db="EMBL/GenBank/DDBJ databases">
        <title>Flavobacterium sp. a novel bacteria isolate from Pepper rhizosphere.</title>
        <authorList>
            <person name="Peng Y."/>
            <person name="Lee J."/>
        </authorList>
    </citation>
    <scope>NUCLEOTIDE SEQUENCE</scope>
    <source>
        <strain evidence="8">PMR2A8</strain>
        <strain evidence="9 10">PMTSA4</strain>
    </source>
</reference>
<dbReference type="SUPFAM" id="SSF88659">
    <property type="entry name" value="Sigma3 and sigma4 domains of RNA polymerase sigma factors"/>
    <property type="match status" value="1"/>
</dbReference>
<protein>
    <submittedName>
        <fullName evidence="8">Sigma-70 family RNA polymerase sigma factor</fullName>
    </submittedName>
</protein>
<dbReference type="InterPro" id="IPR036388">
    <property type="entry name" value="WH-like_DNA-bd_sf"/>
</dbReference>
<dbReference type="GO" id="GO:0006352">
    <property type="term" value="P:DNA-templated transcription initiation"/>
    <property type="evidence" value="ECO:0007669"/>
    <property type="project" value="InterPro"/>
</dbReference>
<dbReference type="InterPro" id="IPR007627">
    <property type="entry name" value="RNA_pol_sigma70_r2"/>
</dbReference>
<dbReference type="SUPFAM" id="SSF88946">
    <property type="entry name" value="Sigma2 domain of RNA polymerase sigma factors"/>
    <property type="match status" value="1"/>
</dbReference>
<dbReference type="InterPro" id="IPR039425">
    <property type="entry name" value="RNA_pol_sigma-70-like"/>
</dbReference>
<dbReference type="Gene3D" id="1.10.1740.10">
    <property type="match status" value="1"/>
</dbReference>
<evidence type="ECO:0000256" key="4">
    <source>
        <dbReference type="ARBA" id="ARBA00023125"/>
    </source>
</evidence>
<feature type="domain" description="RNA polymerase sigma factor 70 region 4 type 2" evidence="7">
    <location>
        <begin position="131"/>
        <end position="170"/>
    </location>
</feature>
<evidence type="ECO:0000256" key="1">
    <source>
        <dbReference type="ARBA" id="ARBA00010641"/>
    </source>
</evidence>
<dbReference type="InterPro" id="IPR014284">
    <property type="entry name" value="RNA_pol_sigma-70_dom"/>
</dbReference>
<dbReference type="PANTHER" id="PTHR43133">
    <property type="entry name" value="RNA POLYMERASE ECF-TYPE SIGMA FACTO"/>
    <property type="match status" value="1"/>
</dbReference>
<evidence type="ECO:0000256" key="2">
    <source>
        <dbReference type="ARBA" id="ARBA00023015"/>
    </source>
</evidence>
<keyword evidence="4" id="KW-0238">DNA-binding</keyword>
<evidence type="ECO:0000313" key="8">
    <source>
        <dbReference type="EMBL" id="WNM18084.1"/>
    </source>
</evidence>
<name>A0AA96ETR2_9FLAO</name>
<evidence type="ECO:0000313" key="9">
    <source>
        <dbReference type="EMBL" id="WNM22136.1"/>
    </source>
</evidence>
<dbReference type="EMBL" id="CP134878">
    <property type="protein sequence ID" value="WNM18084.1"/>
    <property type="molecule type" value="Genomic_DNA"/>
</dbReference>
<dbReference type="Pfam" id="PF08281">
    <property type="entry name" value="Sigma70_r4_2"/>
    <property type="match status" value="1"/>
</dbReference>
<proteinExistence type="inferred from homology"/>
<evidence type="ECO:0000313" key="10">
    <source>
        <dbReference type="Proteomes" id="UP001304515"/>
    </source>
</evidence>